<accession>A0AAE0Y8T3</accession>
<name>A0AAE0Y8T3_9GAST</name>
<dbReference type="EMBL" id="JAWDGP010006665">
    <property type="protein sequence ID" value="KAK3737129.1"/>
    <property type="molecule type" value="Genomic_DNA"/>
</dbReference>
<dbReference type="AlphaFoldDB" id="A0AAE0Y8T3"/>
<dbReference type="Proteomes" id="UP001283361">
    <property type="component" value="Unassembled WGS sequence"/>
</dbReference>
<proteinExistence type="predicted"/>
<evidence type="ECO:0000313" key="2">
    <source>
        <dbReference type="Proteomes" id="UP001283361"/>
    </source>
</evidence>
<reference evidence="1" key="1">
    <citation type="journal article" date="2023" name="G3 (Bethesda)">
        <title>A reference genome for the long-term kleptoplast-retaining sea slug Elysia crispata morphotype clarki.</title>
        <authorList>
            <person name="Eastman K.E."/>
            <person name="Pendleton A.L."/>
            <person name="Shaikh M.A."/>
            <person name="Suttiyut T."/>
            <person name="Ogas R."/>
            <person name="Tomko P."/>
            <person name="Gavelis G."/>
            <person name="Widhalm J.R."/>
            <person name="Wisecaver J.H."/>
        </authorList>
    </citation>
    <scope>NUCLEOTIDE SEQUENCE</scope>
    <source>
        <strain evidence="1">ECLA1</strain>
    </source>
</reference>
<comment type="caution">
    <text evidence="1">The sequence shown here is derived from an EMBL/GenBank/DDBJ whole genome shotgun (WGS) entry which is preliminary data.</text>
</comment>
<protein>
    <submittedName>
        <fullName evidence="1">Uncharacterized protein</fullName>
    </submittedName>
</protein>
<sequence>MSPVQMDTIMTFLNNRCLCQDGYKTYLEAQSSDRETLQQMSVSRRLQDIPGGAVIRQRDSTTDVCVKTVTRHTWRRISRQRNFTTEACAKTISINNLERSQLTNLGGVRRKLHTERLYNGCMGSISISINDSEKVKELRFYRLLRYIILRDIHVFGYYVYSSLNLITKRKTRAE</sequence>
<keyword evidence="2" id="KW-1185">Reference proteome</keyword>
<gene>
    <name evidence="1" type="ORF">RRG08_016435</name>
</gene>
<organism evidence="1 2">
    <name type="scientific">Elysia crispata</name>
    <name type="common">lettuce slug</name>
    <dbReference type="NCBI Taxonomy" id="231223"/>
    <lineage>
        <taxon>Eukaryota</taxon>
        <taxon>Metazoa</taxon>
        <taxon>Spiralia</taxon>
        <taxon>Lophotrochozoa</taxon>
        <taxon>Mollusca</taxon>
        <taxon>Gastropoda</taxon>
        <taxon>Heterobranchia</taxon>
        <taxon>Euthyneura</taxon>
        <taxon>Panpulmonata</taxon>
        <taxon>Sacoglossa</taxon>
        <taxon>Placobranchoidea</taxon>
        <taxon>Plakobranchidae</taxon>
        <taxon>Elysia</taxon>
    </lineage>
</organism>
<evidence type="ECO:0000313" key="1">
    <source>
        <dbReference type="EMBL" id="KAK3737129.1"/>
    </source>
</evidence>